<sequence length="134" mass="15209">MDKESLAILRAETQVQIGEIERIYAKLEERKRKRGKTGIESVAYQLHNLYCAFKDLFKIIANTFENHIQDKSQYHLELLKRMTILLSSSSSNSFMTVSIETAPIFSDSISVSFNFLISPEPLACSGDIIFTPNS</sequence>
<protein>
    <submittedName>
        <fullName evidence="1">Uncharacterized protein</fullName>
    </submittedName>
</protein>
<dbReference type="EMBL" id="BLRX01000081">
    <property type="protein sequence ID" value="GFP25393.1"/>
    <property type="molecule type" value="Genomic_DNA"/>
</dbReference>
<comment type="caution">
    <text evidence="1">The sequence shown here is derived from an EMBL/GenBank/DDBJ whole genome shotgun (WGS) entry which is preliminary data.</text>
</comment>
<reference evidence="1 2" key="1">
    <citation type="journal article" date="2020" name="Front. Microbiol.">
        <title>Single-cell genomics of novel Actinobacteria with the Wood-Ljungdahl pathway discovered in a serpentinizing system.</title>
        <authorList>
            <person name="Merino N."/>
            <person name="Kawai M."/>
            <person name="Boyd E.S."/>
            <person name="Colman D.R."/>
            <person name="McGlynn S.E."/>
            <person name="Nealson K.H."/>
            <person name="Kurokawa K."/>
            <person name="Hongoh Y."/>
        </authorList>
    </citation>
    <scope>NUCLEOTIDE SEQUENCE [LARGE SCALE GENOMIC DNA]</scope>
    <source>
        <strain evidence="1 2">S25</strain>
    </source>
</reference>
<organism evidence="1 2">
    <name type="scientific">Candidatus Hakubella thermalkaliphila</name>
    <dbReference type="NCBI Taxonomy" id="2754717"/>
    <lineage>
        <taxon>Bacteria</taxon>
        <taxon>Bacillati</taxon>
        <taxon>Actinomycetota</taxon>
        <taxon>Actinomycetota incertae sedis</taxon>
        <taxon>Candidatus Hakubellales</taxon>
        <taxon>Candidatus Hakubellaceae</taxon>
        <taxon>Candidatus Hakubella</taxon>
    </lineage>
</organism>
<evidence type="ECO:0000313" key="1">
    <source>
        <dbReference type="EMBL" id="GFP25393.1"/>
    </source>
</evidence>
<gene>
    <name evidence="1" type="ORF">HKBW3S25_00865</name>
</gene>
<dbReference type="Proteomes" id="UP000543224">
    <property type="component" value="Unassembled WGS sequence"/>
</dbReference>
<name>A0A6V8NZD9_9ACTN</name>
<accession>A0A6V8NZD9</accession>
<proteinExistence type="predicted"/>
<dbReference type="AlphaFoldDB" id="A0A6V8NZD9"/>
<evidence type="ECO:0000313" key="2">
    <source>
        <dbReference type="Proteomes" id="UP000543224"/>
    </source>
</evidence>